<evidence type="ECO:0000313" key="4">
    <source>
        <dbReference type="Proteomes" id="UP000264036"/>
    </source>
</evidence>
<evidence type="ECO:0000313" key="3">
    <source>
        <dbReference type="EMBL" id="HBP28081.1"/>
    </source>
</evidence>
<sequence>MQAQKMIAAVSILLASTAYANDWPDKPVTIVVPYPPGGNVDVAARLIAPGLAKAFGKPFIVENKAGAGGLIAGEHVAKSKPDGYTFFMAANGPLLYSPIIFNRDAYHWDRDFEAVTSVSMTPMVLQVRPGLPIKTVNELIDFAKKHPGKLNMASPGAGTSNHLMSEMMLAKTGAKWMTIHYKGNSPALTDLLGGQVDFSFDQLSVALPYIKDGKLRPLAVTSQKRLASLPEVPTLAESHIPDAIAYTFTGLMAPKGTPTEILEKLSAATTAVLKDPAIVQRFETLGAEAQSMTPEDFKAYLKKEDARWVPIIKKAGISVN</sequence>
<proteinExistence type="inferred from homology"/>
<keyword evidence="2" id="KW-0732">Signal</keyword>
<gene>
    <name evidence="3" type="ORF">DD666_01530</name>
</gene>
<reference evidence="3 4" key="1">
    <citation type="journal article" date="2018" name="Nat. Biotechnol.">
        <title>A standardized bacterial taxonomy based on genome phylogeny substantially revises the tree of life.</title>
        <authorList>
            <person name="Parks D.H."/>
            <person name="Chuvochina M."/>
            <person name="Waite D.W."/>
            <person name="Rinke C."/>
            <person name="Skarshewski A."/>
            <person name="Chaumeil P.A."/>
            <person name="Hugenholtz P."/>
        </authorList>
    </citation>
    <scope>NUCLEOTIDE SEQUENCE [LARGE SCALE GENOMIC DNA]</scope>
    <source>
        <strain evidence="3">UBA10707</strain>
    </source>
</reference>
<dbReference type="CDD" id="cd07012">
    <property type="entry name" value="PBP2_Bug_TTT"/>
    <property type="match status" value="1"/>
</dbReference>
<dbReference type="PANTHER" id="PTHR42928:SF5">
    <property type="entry name" value="BLR1237 PROTEIN"/>
    <property type="match status" value="1"/>
</dbReference>
<dbReference type="PIRSF" id="PIRSF017082">
    <property type="entry name" value="YflP"/>
    <property type="match status" value="1"/>
</dbReference>
<comment type="similarity">
    <text evidence="1">Belongs to the UPF0065 (bug) family.</text>
</comment>
<dbReference type="PANTHER" id="PTHR42928">
    <property type="entry name" value="TRICARBOXYLATE-BINDING PROTEIN"/>
    <property type="match status" value="1"/>
</dbReference>
<feature type="signal peptide" evidence="2">
    <location>
        <begin position="1"/>
        <end position="20"/>
    </location>
</feature>
<feature type="chain" id="PRO_5016751446" evidence="2">
    <location>
        <begin position="21"/>
        <end position="320"/>
    </location>
</feature>
<dbReference type="InterPro" id="IPR042100">
    <property type="entry name" value="Bug_dom1"/>
</dbReference>
<dbReference type="EMBL" id="DOEK01000004">
    <property type="protein sequence ID" value="HBP28081.1"/>
    <property type="molecule type" value="Genomic_DNA"/>
</dbReference>
<dbReference type="Pfam" id="PF03401">
    <property type="entry name" value="TctC"/>
    <property type="match status" value="1"/>
</dbReference>
<protein>
    <submittedName>
        <fullName evidence="3">Twin-arginine translocation pathway signal</fullName>
    </submittedName>
</protein>
<dbReference type="AlphaFoldDB" id="A0A356LBZ0"/>
<comment type="caution">
    <text evidence="3">The sequence shown here is derived from an EMBL/GenBank/DDBJ whole genome shotgun (WGS) entry which is preliminary data.</text>
</comment>
<accession>A0A356LBZ0</accession>
<dbReference type="Proteomes" id="UP000264036">
    <property type="component" value="Unassembled WGS sequence"/>
</dbReference>
<name>A0A356LBZ0_9BURK</name>
<evidence type="ECO:0000256" key="1">
    <source>
        <dbReference type="ARBA" id="ARBA00006987"/>
    </source>
</evidence>
<evidence type="ECO:0000256" key="2">
    <source>
        <dbReference type="SAM" id="SignalP"/>
    </source>
</evidence>
<dbReference type="Gene3D" id="3.40.190.10">
    <property type="entry name" value="Periplasmic binding protein-like II"/>
    <property type="match status" value="1"/>
</dbReference>
<dbReference type="Gene3D" id="3.40.190.150">
    <property type="entry name" value="Bordetella uptake gene, domain 1"/>
    <property type="match status" value="1"/>
</dbReference>
<dbReference type="SUPFAM" id="SSF53850">
    <property type="entry name" value="Periplasmic binding protein-like II"/>
    <property type="match status" value="1"/>
</dbReference>
<dbReference type="InterPro" id="IPR005064">
    <property type="entry name" value="BUG"/>
</dbReference>
<organism evidence="3 4">
    <name type="scientific">Advenella kashmirensis</name>
    <dbReference type="NCBI Taxonomy" id="310575"/>
    <lineage>
        <taxon>Bacteria</taxon>
        <taxon>Pseudomonadati</taxon>
        <taxon>Pseudomonadota</taxon>
        <taxon>Betaproteobacteria</taxon>
        <taxon>Burkholderiales</taxon>
        <taxon>Alcaligenaceae</taxon>
    </lineage>
</organism>